<sequence length="283" mass="31674">MSESTQVEALTSSQFVDRYLTWRQPVVVRGAAAAWNWAPEWDFATLTRRFGEHRVPLYDSLFSLYGVSTFGEYVARHIGVTSPAAPPYLRWYARQNASRLPWADTAFTALADDWSMPSWLPDSGYVFPRLRGPADAARDPFPAKGIFVCGAQGRTRLHVDPWASDACLCQTTGRKRVMLFRPDSLSLLSRDGKRNDLVDLDQPDASAFPHWRNAAVELDVVLEPGDCIYIPAGWPHAAIALTDSVSLTWNFVHEVHDADFSRYLSSGGADDVTVRYFTAADLR</sequence>
<dbReference type="RefSeq" id="WP_204944797.1">
    <property type="nucleotide sequence ID" value="NZ_JAFBBP010000001.1"/>
</dbReference>
<dbReference type="InterPro" id="IPR003347">
    <property type="entry name" value="JmjC_dom"/>
</dbReference>
<proteinExistence type="predicted"/>
<reference evidence="2 3" key="1">
    <citation type="submission" date="2021-01" db="EMBL/GenBank/DDBJ databases">
        <title>Sequencing the genomes of 1000 actinobacteria strains.</title>
        <authorList>
            <person name="Klenk H.-P."/>
        </authorList>
    </citation>
    <scope>NUCLEOTIDE SEQUENCE [LARGE SCALE GENOMIC DNA]</scope>
    <source>
        <strain evidence="2 3">DSM 100204</strain>
    </source>
</reference>
<organism evidence="2 3">
    <name type="scientific">Micromonospora luteifusca</name>
    <dbReference type="NCBI Taxonomy" id="709860"/>
    <lineage>
        <taxon>Bacteria</taxon>
        <taxon>Bacillati</taxon>
        <taxon>Actinomycetota</taxon>
        <taxon>Actinomycetes</taxon>
        <taxon>Micromonosporales</taxon>
        <taxon>Micromonosporaceae</taxon>
        <taxon>Micromonospora</taxon>
    </lineage>
</organism>
<dbReference type="Proteomes" id="UP000764837">
    <property type="component" value="Unassembled WGS sequence"/>
</dbReference>
<dbReference type="PANTHER" id="PTHR12480">
    <property type="entry name" value="ARGININE DEMETHYLASE AND LYSYL-HYDROXYLASE JMJD"/>
    <property type="match status" value="1"/>
</dbReference>
<dbReference type="Gene3D" id="2.60.120.650">
    <property type="entry name" value="Cupin"/>
    <property type="match status" value="1"/>
</dbReference>
<dbReference type="Pfam" id="PF13621">
    <property type="entry name" value="Cupin_8"/>
    <property type="match status" value="1"/>
</dbReference>
<accession>A0ABS2M1A3</accession>
<dbReference type="PROSITE" id="PS51184">
    <property type="entry name" value="JMJC"/>
    <property type="match status" value="1"/>
</dbReference>
<feature type="domain" description="JmjC" evidence="1">
    <location>
        <begin position="116"/>
        <end position="268"/>
    </location>
</feature>
<gene>
    <name evidence="2" type="ORF">JOD64_005409</name>
</gene>
<name>A0ABS2M1A3_9ACTN</name>
<evidence type="ECO:0000313" key="3">
    <source>
        <dbReference type="Proteomes" id="UP000764837"/>
    </source>
</evidence>
<dbReference type="EMBL" id="JAFBBP010000001">
    <property type="protein sequence ID" value="MBM7494187.1"/>
    <property type="molecule type" value="Genomic_DNA"/>
</dbReference>
<comment type="caution">
    <text evidence="2">The sequence shown here is derived from an EMBL/GenBank/DDBJ whole genome shotgun (WGS) entry which is preliminary data.</text>
</comment>
<dbReference type="InterPro" id="IPR050910">
    <property type="entry name" value="JMJD6_ArgDemeth/LysHydrox"/>
</dbReference>
<dbReference type="SUPFAM" id="SSF51197">
    <property type="entry name" value="Clavaminate synthase-like"/>
    <property type="match status" value="1"/>
</dbReference>
<protein>
    <recommendedName>
        <fullName evidence="1">JmjC domain-containing protein</fullName>
    </recommendedName>
</protein>
<evidence type="ECO:0000259" key="1">
    <source>
        <dbReference type="PROSITE" id="PS51184"/>
    </source>
</evidence>
<evidence type="ECO:0000313" key="2">
    <source>
        <dbReference type="EMBL" id="MBM7494187.1"/>
    </source>
</evidence>
<dbReference type="SMART" id="SM00558">
    <property type="entry name" value="JmjC"/>
    <property type="match status" value="1"/>
</dbReference>
<dbReference type="InterPro" id="IPR041667">
    <property type="entry name" value="Cupin_8"/>
</dbReference>
<keyword evidence="3" id="KW-1185">Reference proteome</keyword>